<sequence length="102" mass="12011">MTTLAGFSIWVLILPHFIFKKTSYGSRRRPTKPNYNSSLFYGLNLFIRLFPEIHRHHCHFRLPPSRHVHCPLRHKSFRLSLILEPEKTTTQTSSSDSMADLF</sequence>
<comment type="caution">
    <text evidence="1">The sequence shown here is derived from an EMBL/GenBank/DDBJ whole genome shotgun (WGS) entry which is preliminary data.</text>
</comment>
<organism evidence="1 2">
    <name type="scientific">Trema orientale</name>
    <name type="common">Charcoal tree</name>
    <name type="synonym">Celtis orientalis</name>
    <dbReference type="NCBI Taxonomy" id="63057"/>
    <lineage>
        <taxon>Eukaryota</taxon>
        <taxon>Viridiplantae</taxon>
        <taxon>Streptophyta</taxon>
        <taxon>Embryophyta</taxon>
        <taxon>Tracheophyta</taxon>
        <taxon>Spermatophyta</taxon>
        <taxon>Magnoliopsida</taxon>
        <taxon>eudicotyledons</taxon>
        <taxon>Gunneridae</taxon>
        <taxon>Pentapetalae</taxon>
        <taxon>rosids</taxon>
        <taxon>fabids</taxon>
        <taxon>Rosales</taxon>
        <taxon>Cannabaceae</taxon>
        <taxon>Trema</taxon>
    </lineage>
</organism>
<protein>
    <submittedName>
        <fullName evidence="1">Uncharacterized protein</fullName>
    </submittedName>
</protein>
<proteinExistence type="predicted"/>
<accession>A0A2P5EIK6</accession>
<keyword evidence="2" id="KW-1185">Reference proteome</keyword>
<name>A0A2P5EIK6_TREOI</name>
<evidence type="ECO:0000313" key="1">
    <source>
        <dbReference type="EMBL" id="PON85369.1"/>
    </source>
</evidence>
<dbReference type="AlphaFoldDB" id="A0A2P5EIK6"/>
<dbReference type="EMBL" id="JXTC01000148">
    <property type="protein sequence ID" value="PON85369.1"/>
    <property type="molecule type" value="Genomic_DNA"/>
</dbReference>
<reference evidence="2" key="1">
    <citation type="submission" date="2016-06" db="EMBL/GenBank/DDBJ databases">
        <title>Parallel loss of symbiosis genes in relatives of nitrogen-fixing non-legume Parasponia.</title>
        <authorList>
            <person name="Van Velzen R."/>
            <person name="Holmer R."/>
            <person name="Bu F."/>
            <person name="Rutten L."/>
            <person name="Van Zeijl A."/>
            <person name="Liu W."/>
            <person name="Santuari L."/>
            <person name="Cao Q."/>
            <person name="Sharma T."/>
            <person name="Shen D."/>
            <person name="Roswanjaya Y."/>
            <person name="Wardhani T."/>
            <person name="Kalhor M.S."/>
            <person name="Jansen J."/>
            <person name="Van den Hoogen J."/>
            <person name="Gungor B."/>
            <person name="Hartog M."/>
            <person name="Hontelez J."/>
            <person name="Verver J."/>
            <person name="Yang W.-C."/>
            <person name="Schijlen E."/>
            <person name="Repin R."/>
            <person name="Schilthuizen M."/>
            <person name="Schranz E."/>
            <person name="Heidstra R."/>
            <person name="Miyata K."/>
            <person name="Fedorova E."/>
            <person name="Kohlen W."/>
            <person name="Bisseling T."/>
            <person name="Smit S."/>
            <person name="Geurts R."/>
        </authorList>
    </citation>
    <scope>NUCLEOTIDE SEQUENCE [LARGE SCALE GENOMIC DNA]</scope>
    <source>
        <strain evidence="2">cv. RG33-2</strain>
    </source>
</reference>
<evidence type="ECO:0000313" key="2">
    <source>
        <dbReference type="Proteomes" id="UP000237000"/>
    </source>
</evidence>
<gene>
    <name evidence="1" type="ORF">TorRG33x02_187790</name>
</gene>
<dbReference type="InParanoid" id="A0A2P5EIK6"/>
<dbReference type="Proteomes" id="UP000237000">
    <property type="component" value="Unassembled WGS sequence"/>
</dbReference>